<name>A0A562PX04_9PSED</name>
<evidence type="ECO:0000313" key="2">
    <source>
        <dbReference type="Proteomes" id="UP000316905"/>
    </source>
</evidence>
<dbReference type="RefSeq" id="WP_145145252.1">
    <property type="nucleotide sequence ID" value="NZ_VLKY01000019.1"/>
</dbReference>
<gene>
    <name evidence="1" type="ORF">IQ22_04080</name>
</gene>
<dbReference type="OrthoDB" id="6402794at2"/>
<evidence type="ECO:0000313" key="1">
    <source>
        <dbReference type="EMBL" id="TWI48947.1"/>
    </source>
</evidence>
<organism evidence="1 2">
    <name type="scientific">Pseudomonas duriflava</name>
    <dbReference type="NCBI Taxonomy" id="459528"/>
    <lineage>
        <taxon>Bacteria</taxon>
        <taxon>Pseudomonadati</taxon>
        <taxon>Pseudomonadota</taxon>
        <taxon>Gammaproteobacteria</taxon>
        <taxon>Pseudomonadales</taxon>
        <taxon>Pseudomonadaceae</taxon>
        <taxon>Pseudomonas</taxon>
    </lineage>
</organism>
<dbReference type="Proteomes" id="UP000316905">
    <property type="component" value="Unassembled WGS sequence"/>
</dbReference>
<dbReference type="AlphaFoldDB" id="A0A562PX04"/>
<reference evidence="1 2" key="1">
    <citation type="journal article" date="2015" name="Stand. Genomic Sci.">
        <title>Genomic Encyclopedia of Bacterial and Archaeal Type Strains, Phase III: the genomes of soil and plant-associated and newly described type strains.</title>
        <authorList>
            <person name="Whitman W.B."/>
            <person name="Woyke T."/>
            <person name="Klenk H.P."/>
            <person name="Zhou Y."/>
            <person name="Lilburn T.G."/>
            <person name="Beck B.J."/>
            <person name="De Vos P."/>
            <person name="Vandamme P."/>
            <person name="Eisen J.A."/>
            <person name="Garrity G."/>
            <person name="Hugenholtz P."/>
            <person name="Kyrpides N.C."/>
        </authorList>
    </citation>
    <scope>NUCLEOTIDE SEQUENCE [LARGE SCALE GENOMIC DNA]</scope>
    <source>
        <strain evidence="1 2">CGMCC 1.6858</strain>
    </source>
</reference>
<accession>A0A562PX04</accession>
<proteinExistence type="predicted"/>
<dbReference type="EMBL" id="VLKY01000019">
    <property type="protein sequence ID" value="TWI48947.1"/>
    <property type="molecule type" value="Genomic_DNA"/>
</dbReference>
<protein>
    <submittedName>
        <fullName evidence="1">Uncharacterized protein</fullName>
    </submittedName>
</protein>
<sequence>MKKFLVVKLLESSGVVLPTTTIYGSVEIRSHKSDSEQEICLFKNSASNFDLDYEKYQICARIATIVNSESVEGAIALADDLFSQVLDIKYVEYAISNFKTSDIGFVKNLDSGDAEPIVSNGFRPTTAFIVHQGDIQRYDETNYILSLNNELSQRYIRSLHWSRNSRHEKNDQLRILYYWFSLEALLKETEADNIIGIVRWFLGFPNGKNSQDISPLLIKQLRSHSRYDFWSKEIFSKIDEIRIFRNDSVHSGFRSVDFTKKNLKLYNKLMILGCSRCQSAVKHALLNNLSSISEFKNYISAIFESNGNLVNDVHHTVIHLLDEL</sequence>
<keyword evidence="2" id="KW-1185">Reference proteome</keyword>
<comment type="caution">
    <text evidence="1">The sequence shown here is derived from an EMBL/GenBank/DDBJ whole genome shotgun (WGS) entry which is preliminary data.</text>
</comment>